<keyword evidence="1" id="KW-0472">Membrane</keyword>
<evidence type="ECO:0000313" key="3">
    <source>
        <dbReference type="Proteomes" id="UP000006263"/>
    </source>
</evidence>
<sequence>MAVLLIVTFIGGIIFSVINFYRGLWPLASIGSMISPRVA</sequence>
<keyword evidence="1" id="KW-0812">Transmembrane</keyword>
<proteinExistence type="predicted"/>
<dbReference type="EMBL" id="BAEP01000068">
    <property type="protein sequence ID" value="GAC25707.1"/>
    <property type="molecule type" value="Genomic_DNA"/>
</dbReference>
<accession>K6Z5N6</accession>
<evidence type="ECO:0000313" key="2">
    <source>
        <dbReference type="EMBL" id="GAC25707.1"/>
    </source>
</evidence>
<keyword evidence="1" id="KW-1133">Transmembrane helix</keyword>
<dbReference type="AlphaFoldDB" id="K6Z5N6"/>
<reference evidence="2 3" key="1">
    <citation type="journal article" date="2017" name="Antonie Van Leeuwenhoek">
        <title>Rhizobium rhizosphaerae sp. nov., a novel species isolated from rice rhizosphere.</title>
        <authorList>
            <person name="Zhao J.J."/>
            <person name="Zhang J."/>
            <person name="Zhang R.J."/>
            <person name="Zhang C.W."/>
            <person name="Yin H.Q."/>
            <person name="Zhang X.X."/>
        </authorList>
    </citation>
    <scope>NUCLEOTIDE SEQUENCE [LARGE SCALE GENOMIC DNA]</scope>
    <source>
        <strain evidence="2 3">KMM 241</strain>
    </source>
</reference>
<gene>
    <name evidence="2" type="ORF">GMES_3430</name>
</gene>
<dbReference type="Proteomes" id="UP000006263">
    <property type="component" value="Unassembled WGS sequence"/>
</dbReference>
<name>K6Z5N6_9ALTE</name>
<evidence type="ECO:0000256" key="1">
    <source>
        <dbReference type="SAM" id="Phobius"/>
    </source>
</evidence>
<protein>
    <submittedName>
        <fullName evidence="2">Uncharacterized protein</fullName>
    </submittedName>
</protein>
<feature type="transmembrane region" description="Helical" evidence="1">
    <location>
        <begin position="6"/>
        <end position="25"/>
    </location>
</feature>
<comment type="caution">
    <text evidence="2">The sequence shown here is derived from an EMBL/GenBank/DDBJ whole genome shotgun (WGS) entry which is preliminary data.</text>
</comment>
<organism evidence="2 3">
    <name type="scientific">Paraglaciecola mesophila KMM 241</name>
    <dbReference type="NCBI Taxonomy" id="1128912"/>
    <lineage>
        <taxon>Bacteria</taxon>
        <taxon>Pseudomonadati</taxon>
        <taxon>Pseudomonadota</taxon>
        <taxon>Gammaproteobacteria</taxon>
        <taxon>Alteromonadales</taxon>
        <taxon>Alteromonadaceae</taxon>
        <taxon>Paraglaciecola</taxon>
    </lineage>
</organism>